<proteinExistence type="predicted"/>
<accession>A0A844DG17</accession>
<dbReference type="Proteomes" id="UP000462091">
    <property type="component" value="Unassembled WGS sequence"/>
</dbReference>
<gene>
    <name evidence="1" type="ORF">GKE10_00405</name>
</gene>
<evidence type="ECO:0000313" key="2">
    <source>
        <dbReference type="Proteomes" id="UP000462091"/>
    </source>
</evidence>
<dbReference type="RefSeq" id="WP_154265309.1">
    <property type="nucleotide sequence ID" value="NZ_WKQM01000001.1"/>
</dbReference>
<protein>
    <recommendedName>
        <fullName evidence="3">Peptidase C39-like domain-containing protein</fullName>
    </recommendedName>
</protein>
<dbReference type="AlphaFoldDB" id="A0A844DG17"/>
<reference evidence="1 2" key="1">
    <citation type="journal article" date="2019" name="Nat. Med.">
        <title>A library of human gut bacterial isolates paired with longitudinal multiomics data enables mechanistic microbiome research.</title>
        <authorList>
            <person name="Poyet M."/>
            <person name="Groussin M."/>
            <person name="Gibbons S.M."/>
            <person name="Avila-Pacheco J."/>
            <person name="Jiang X."/>
            <person name="Kearney S.M."/>
            <person name="Perrotta A.R."/>
            <person name="Berdy B."/>
            <person name="Zhao S."/>
            <person name="Lieberman T.D."/>
            <person name="Swanson P.K."/>
            <person name="Smith M."/>
            <person name="Roesemann S."/>
            <person name="Alexander J.E."/>
            <person name="Rich S.A."/>
            <person name="Livny J."/>
            <person name="Vlamakis H."/>
            <person name="Clish C."/>
            <person name="Bullock K."/>
            <person name="Deik A."/>
            <person name="Scott J."/>
            <person name="Pierce K.A."/>
            <person name="Xavier R.J."/>
            <person name="Alm E.J."/>
        </authorList>
    </citation>
    <scope>NUCLEOTIDE SEQUENCE [LARGE SCALE GENOMIC DNA]</scope>
    <source>
        <strain evidence="1 2">BIOML-B1</strain>
    </source>
</reference>
<dbReference type="EMBL" id="WKQM01000001">
    <property type="protein sequence ID" value="MSC50395.1"/>
    <property type="molecule type" value="Genomic_DNA"/>
</dbReference>
<comment type="caution">
    <text evidence="1">The sequence shown here is derived from an EMBL/GenBank/DDBJ whole genome shotgun (WGS) entry which is preliminary data.</text>
</comment>
<sequence length="125" mass="14020">MWHKFNPNPRGSSVGDCAVRAVAAATGQSWEQAYIGLAMMGYALGDMPSANRTWGAYLQKRGFKRRLVEADCSTCYTVEDFAREYPRGIYVLGCSGHVLAVVNGEWIDSWDSGAECPIYYWYKED</sequence>
<organism evidence="1 2">
    <name type="scientific">Faecalibacterium prausnitzii</name>
    <dbReference type="NCBI Taxonomy" id="853"/>
    <lineage>
        <taxon>Bacteria</taxon>
        <taxon>Bacillati</taxon>
        <taxon>Bacillota</taxon>
        <taxon>Clostridia</taxon>
        <taxon>Eubacteriales</taxon>
        <taxon>Oscillospiraceae</taxon>
        <taxon>Faecalibacterium</taxon>
    </lineage>
</organism>
<evidence type="ECO:0000313" key="1">
    <source>
        <dbReference type="EMBL" id="MSC50395.1"/>
    </source>
</evidence>
<evidence type="ECO:0008006" key="3">
    <source>
        <dbReference type="Google" id="ProtNLM"/>
    </source>
</evidence>
<name>A0A844DG17_9FIRM</name>